<keyword evidence="3" id="KW-1185">Reference proteome</keyword>
<dbReference type="GO" id="GO:0032259">
    <property type="term" value="P:methylation"/>
    <property type="evidence" value="ECO:0007669"/>
    <property type="project" value="UniProtKB-KW"/>
</dbReference>
<dbReference type="Proteomes" id="UP000317648">
    <property type="component" value="Chromosome"/>
</dbReference>
<dbReference type="GO" id="GO:0008168">
    <property type="term" value="F:methyltransferase activity"/>
    <property type="evidence" value="ECO:0007669"/>
    <property type="project" value="UniProtKB-KW"/>
</dbReference>
<dbReference type="EMBL" id="CP036433">
    <property type="protein sequence ID" value="QDU95680.1"/>
    <property type="molecule type" value="Genomic_DNA"/>
</dbReference>
<keyword evidence="2" id="KW-0489">Methyltransferase</keyword>
<keyword evidence="2" id="KW-0808">Transferase</keyword>
<proteinExistence type="predicted"/>
<dbReference type="KEGG" id="lcre:Pla8534_34970"/>
<reference evidence="2 3" key="1">
    <citation type="submission" date="2019-02" db="EMBL/GenBank/DDBJ databases">
        <title>Deep-cultivation of Planctomycetes and their phenomic and genomic characterization uncovers novel biology.</title>
        <authorList>
            <person name="Wiegand S."/>
            <person name="Jogler M."/>
            <person name="Boedeker C."/>
            <person name="Pinto D."/>
            <person name="Vollmers J."/>
            <person name="Rivas-Marin E."/>
            <person name="Kohn T."/>
            <person name="Peeters S.H."/>
            <person name="Heuer A."/>
            <person name="Rast P."/>
            <person name="Oberbeckmann S."/>
            <person name="Bunk B."/>
            <person name="Jeske O."/>
            <person name="Meyerdierks A."/>
            <person name="Storesund J.E."/>
            <person name="Kallscheuer N."/>
            <person name="Luecker S."/>
            <person name="Lage O.M."/>
            <person name="Pohl T."/>
            <person name="Merkel B.J."/>
            <person name="Hornburger P."/>
            <person name="Mueller R.-W."/>
            <person name="Bruemmer F."/>
            <person name="Labrenz M."/>
            <person name="Spormann A.M."/>
            <person name="Op den Camp H."/>
            <person name="Overmann J."/>
            <person name="Amann R."/>
            <person name="Jetten M.S.M."/>
            <person name="Mascher T."/>
            <person name="Medema M.H."/>
            <person name="Devos D.P."/>
            <person name="Kaster A.-K."/>
            <person name="Ovreas L."/>
            <person name="Rohde M."/>
            <person name="Galperin M.Y."/>
            <person name="Jogler C."/>
        </authorList>
    </citation>
    <scope>NUCLEOTIDE SEQUENCE [LARGE SCALE GENOMIC DNA]</scope>
    <source>
        <strain evidence="2 3">Pla85_3_4</strain>
    </source>
</reference>
<dbReference type="Pfam" id="PF13649">
    <property type="entry name" value="Methyltransf_25"/>
    <property type="match status" value="1"/>
</dbReference>
<dbReference type="PANTHER" id="PTHR43591">
    <property type="entry name" value="METHYLTRANSFERASE"/>
    <property type="match status" value="1"/>
</dbReference>
<gene>
    <name evidence="2" type="primary">ycgJ_2</name>
    <name evidence="2" type="ORF">Pla8534_34970</name>
</gene>
<evidence type="ECO:0000259" key="1">
    <source>
        <dbReference type="Pfam" id="PF13649"/>
    </source>
</evidence>
<protein>
    <submittedName>
        <fullName evidence="2">Putative methyltransferase YcgJ</fullName>
        <ecNumber evidence="2">2.1.1.-</ecNumber>
    </submittedName>
</protein>
<dbReference type="AlphaFoldDB" id="A0A518DV17"/>
<dbReference type="RefSeq" id="WP_145054390.1">
    <property type="nucleotide sequence ID" value="NZ_CP036433.1"/>
</dbReference>
<sequence>MFHPQGPTFFELARQALSSTERGYDLLAPKFDYTPFRTPGLVLDCIPSQLGEANSIESALDVCCGTGAGMQMLRPLVRDRLAGIDMSQGMLAVAEQNLAQHPGDARLEFVRGDALALPFKNEFDLAVCFGAHGHILPRDEDRFIEQIAIALKPGGRFLFVSGYLPPVWHPQWWLSRGFNAAMRVRNLLISPPFIMYYLTFLLPDVEQKLIKHGFSVEVRSGVFSRIGGLKLVIATLR</sequence>
<dbReference type="OrthoDB" id="9772751at2"/>
<dbReference type="InterPro" id="IPR029063">
    <property type="entry name" value="SAM-dependent_MTases_sf"/>
</dbReference>
<organism evidence="2 3">
    <name type="scientific">Lignipirellula cremea</name>
    <dbReference type="NCBI Taxonomy" id="2528010"/>
    <lineage>
        <taxon>Bacteria</taxon>
        <taxon>Pseudomonadati</taxon>
        <taxon>Planctomycetota</taxon>
        <taxon>Planctomycetia</taxon>
        <taxon>Pirellulales</taxon>
        <taxon>Pirellulaceae</taxon>
        <taxon>Lignipirellula</taxon>
    </lineage>
</organism>
<name>A0A518DV17_9BACT</name>
<dbReference type="EC" id="2.1.1.-" evidence="2"/>
<evidence type="ECO:0000313" key="2">
    <source>
        <dbReference type="EMBL" id="QDU95680.1"/>
    </source>
</evidence>
<accession>A0A518DV17</accession>
<feature type="domain" description="Methyltransferase" evidence="1">
    <location>
        <begin position="60"/>
        <end position="155"/>
    </location>
</feature>
<evidence type="ECO:0000313" key="3">
    <source>
        <dbReference type="Proteomes" id="UP000317648"/>
    </source>
</evidence>
<dbReference type="SUPFAM" id="SSF53335">
    <property type="entry name" value="S-adenosyl-L-methionine-dependent methyltransferases"/>
    <property type="match status" value="1"/>
</dbReference>
<dbReference type="InterPro" id="IPR041698">
    <property type="entry name" value="Methyltransf_25"/>
</dbReference>
<dbReference type="CDD" id="cd02440">
    <property type="entry name" value="AdoMet_MTases"/>
    <property type="match status" value="1"/>
</dbReference>
<dbReference type="Gene3D" id="3.40.50.150">
    <property type="entry name" value="Vaccinia Virus protein VP39"/>
    <property type="match status" value="1"/>
</dbReference>